<name>A0AAD7BD61_9AGAR</name>
<organism evidence="1 2">
    <name type="scientific">Roridomyces roridus</name>
    <dbReference type="NCBI Taxonomy" id="1738132"/>
    <lineage>
        <taxon>Eukaryota</taxon>
        <taxon>Fungi</taxon>
        <taxon>Dikarya</taxon>
        <taxon>Basidiomycota</taxon>
        <taxon>Agaricomycotina</taxon>
        <taxon>Agaricomycetes</taxon>
        <taxon>Agaricomycetidae</taxon>
        <taxon>Agaricales</taxon>
        <taxon>Marasmiineae</taxon>
        <taxon>Mycenaceae</taxon>
        <taxon>Roridomyces</taxon>
    </lineage>
</organism>
<reference evidence="1" key="1">
    <citation type="submission" date="2023-03" db="EMBL/GenBank/DDBJ databases">
        <title>Massive genome expansion in bonnet fungi (Mycena s.s.) driven by repeated elements and novel gene families across ecological guilds.</title>
        <authorList>
            <consortium name="Lawrence Berkeley National Laboratory"/>
            <person name="Harder C.B."/>
            <person name="Miyauchi S."/>
            <person name="Viragh M."/>
            <person name="Kuo A."/>
            <person name="Thoen E."/>
            <person name="Andreopoulos B."/>
            <person name="Lu D."/>
            <person name="Skrede I."/>
            <person name="Drula E."/>
            <person name="Henrissat B."/>
            <person name="Morin E."/>
            <person name="Kohler A."/>
            <person name="Barry K."/>
            <person name="LaButti K."/>
            <person name="Morin E."/>
            <person name="Salamov A."/>
            <person name="Lipzen A."/>
            <person name="Mereny Z."/>
            <person name="Hegedus B."/>
            <person name="Baldrian P."/>
            <person name="Stursova M."/>
            <person name="Weitz H."/>
            <person name="Taylor A."/>
            <person name="Grigoriev I.V."/>
            <person name="Nagy L.G."/>
            <person name="Martin F."/>
            <person name="Kauserud H."/>
        </authorList>
    </citation>
    <scope>NUCLEOTIDE SEQUENCE</scope>
    <source>
        <strain evidence="1">9284</strain>
    </source>
</reference>
<accession>A0AAD7BD61</accession>
<protein>
    <recommendedName>
        <fullName evidence="3">F-box domain-containing protein</fullName>
    </recommendedName>
</protein>
<dbReference type="Proteomes" id="UP001221142">
    <property type="component" value="Unassembled WGS sequence"/>
</dbReference>
<feature type="non-terminal residue" evidence="1">
    <location>
        <position position="1"/>
    </location>
</feature>
<dbReference type="EMBL" id="JARKIF010000020">
    <property type="protein sequence ID" value="KAJ7617832.1"/>
    <property type="molecule type" value="Genomic_DNA"/>
</dbReference>
<proteinExistence type="predicted"/>
<dbReference type="AlphaFoldDB" id="A0AAD7BD61"/>
<comment type="caution">
    <text evidence="1">The sequence shown here is derived from an EMBL/GenBank/DDBJ whole genome shotgun (WGS) entry which is preliminary data.</text>
</comment>
<keyword evidence="2" id="KW-1185">Reference proteome</keyword>
<sequence length="68" mass="7817">LPDDVVREIFIAWAPSKENTTLRASDAPMLLCHITCHWRNLAFSTQRCNSSYNQPGGFQRQHQGTEDR</sequence>
<evidence type="ECO:0008006" key="3">
    <source>
        <dbReference type="Google" id="ProtNLM"/>
    </source>
</evidence>
<evidence type="ECO:0000313" key="2">
    <source>
        <dbReference type="Proteomes" id="UP001221142"/>
    </source>
</evidence>
<gene>
    <name evidence="1" type="ORF">FB45DRAFT_756082</name>
</gene>
<evidence type="ECO:0000313" key="1">
    <source>
        <dbReference type="EMBL" id="KAJ7617832.1"/>
    </source>
</evidence>